<evidence type="ECO:0000313" key="4">
    <source>
        <dbReference type="EMBL" id="KAF0729387.1"/>
    </source>
</evidence>
<evidence type="ECO:0000313" key="5">
    <source>
        <dbReference type="Proteomes" id="UP000469452"/>
    </source>
</evidence>
<dbReference type="EMBL" id="VJMI01015355">
    <property type="protein sequence ID" value="KAF0729387.1"/>
    <property type="molecule type" value="Genomic_DNA"/>
</dbReference>
<dbReference type="GO" id="GO:0046872">
    <property type="term" value="F:metal ion binding"/>
    <property type="evidence" value="ECO:0007669"/>
    <property type="project" value="UniProtKB-KW"/>
</dbReference>
<sequence>LYNTNTSMRANFTSMLERLHAQSASDRIFLEESLTEFGPEVAEADDAADYPHPIMEKAIEDSGPHGFRVLTNFSPDESERVHRHRVCPLLPMERRPWTQVNNHTKGCLLYHHALDFSMKAPTLEKMVMRVIDTVQPVLYEHFVTMPTMTELRNKACLFRNFPYAKYATDVKFQPSNRPSGRFGEQKHYFSGKHKLYGLKIEASVSPEGLLVDMSAHEPGSVSDITMFRDRQDIHAAALVKDASESVINDNGELFQDFPASWAVLVDKGYIGLTASTRAIHPKKRPSNGSLDRHDLERNANVSSDRVIVENFFGRVCLLWKISYATFVWGTKCYDAIQRLTFALTNFHLTLMPLRQDDQHQYRAVLARYRRMVEENNAKRAAIQRRYAVRRAERMATESLRSSFAARVSFSP</sequence>
<comment type="caution">
    <text evidence="4">The sequence shown here is derived from an EMBL/GenBank/DDBJ whole genome shotgun (WGS) entry which is preliminary data.</text>
</comment>
<evidence type="ECO:0000259" key="3">
    <source>
        <dbReference type="Pfam" id="PF13359"/>
    </source>
</evidence>
<dbReference type="Pfam" id="PF13359">
    <property type="entry name" value="DDE_Tnp_4"/>
    <property type="match status" value="1"/>
</dbReference>
<dbReference type="AlphaFoldDB" id="A0A6A5ACL5"/>
<comment type="cofactor">
    <cofactor evidence="1">
        <name>a divalent metal cation</name>
        <dbReference type="ChEBI" id="CHEBI:60240"/>
    </cofactor>
</comment>
<evidence type="ECO:0000256" key="2">
    <source>
        <dbReference type="ARBA" id="ARBA00022723"/>
    </source>
</evidence>
<accession>A0A6A5ACL5</accession>
<dbReference type="Proteomes" id="UP000469452">
    <property type="component" value="Unassembled WGS sequence"/>
</dbReference>
<name>A0A6A5ACL5_APHAT</name>
<dbReference type="VEuPathDB" id="FungiDB:H257_10914"/>
<organism evidence="4 5">
    <name type="scientific">Aphanomyces astaci</name>
    <name type="common">Crayfish plague agent</name>
    <dbReference type="NCBI Taxonomy" id="112090"/>
    <lineage>
        <taxon>Eukaryota</taxon>
        <taxon>Sar</taxon>
        <taxon>Stramenopiles</taxon>
        <taxon>Oomycota</taxon>
        <taxon>Saprolegniomycetes</taxon>
        <taxon>Saprolegniales</taxon>
        <taxon>Verrucalvaceae</taxon>
        <taxon>Aphanomyces</taxon>
    </lineage>
</organism>
<evidence type="ECO:0000256" key="1">
    <source>
        <dbReference type="ARBA" id="ARBA00001968"/>
    </source>
</evidence>
<reference evidence="4 5" key="1">
    <citation type="submission" date="2019-06" db="EMBL/GenBank/DDBJ databases">
        <title>Genomics analysis of Aphanomyces spp. identifies a new class of oomycete effector associated with host adaptation.</title>
        <authorList>
            <person name="Gaulin E."/>
        </authorList>
    </citation>
    <scope>NUCLEOTIDE SEQUENCE [LARGE SCALE GENOMIC DNA]</scope>
    <source>
        <strain evidence="4 5">E</strain>
    </source>
</reference>
<keyword evidence="2" id="KW-0479">Metal-binding</keyword>
<feature type="non-terminal residue" evidence="4">
    <location>
        <position position="1"/>
    </location>
</feature>
<gene>
    <name evidence="4" type="ORF">AaE_009378</name>
</gene>
<proteinExistence type="predicted"/>
<dbReference type="InterPro" id="IPR027806">
    <property type="entry name" value="HARBI1_dom"/>
</dbReference>
<feature type="domain" description="DDE Tnp4" evidence="3">
    <location>
        <begin position="176"/>
        <end position="345"/>
    </location>
</feature>
<protein>
    <recommendedName>
        <fullName evidence="3">DDE Tnp4 domain-containing protein</fullName>
    </recommendedName>
</protein>